<sequence>MSPAVTPPAPGTAATRLPSPAAPARSAPRDPFFDNAKYLAIVLVALGHAWEPLTGGSRLATALYTTVYAFHMPAFIVISGYFSRGFDLSPAKVKRLLTGVVVPYLVFQFAYVTFQHRFEDAKPDPYEVLNPWYLNWFLAALFVWRLTAPLWSVVRWPLPVAFVIATGASATPGIGADLDLQRVMQFLPFFVLGLRLRPEHFALADRRWLRLAALPVFAAAIGLAYWAGSALDSSWLYHNYSVQSLKAPLWAAPLAQLAMFAVALVLVACFFAWVPRRTVWFTALGAGTLYGYLLHGFLIKLSRWWDWYDAAPWIRQPVGLAVVTVLAVAMVTVLCTRPVRRVLRCVVEPRMEWAFRKSA</sequence>
<keyword evidence="2" id="KW-1133">Transmembrane helix</keyword>
<feature type="transmembrane region" description="Helical" evidence="2">
    <location>
        <begin position="318"/>
        <end position="336"/>
    </location>
</feature>
<feature type="transmembrane region" description="Helical" evidence="2">
    <location>
        <begin position="62"/>
        <end position="83"/>
    </location>
</feature>
<feature type="region of interest" description="Disordered" evidence="1">
    <location>
        <begin position="1"/>
        <end position="26"/>
    </location>
</feature>
<evidence type="ECO:0000313" key="4">
    <source>
        <dbReference type="EMBL" id="MFC5720243.1"/>
    </source>
</evidence>
<proteinExistence type="predicted"/>
<keyword evidence="2" id="KW-0812">Transmembrane</keyword>
<dbReference type="RefSeq" id="WP_390315340.1">
    <property type="nucleotide sequence ID" value="NZ_JBHSPB010000004.1"/>
</dbReference>
<keyword evidence="4" id="KW-0012">Acyltransferase</keyword>
<feature type="transmembrane region" description="Helical" evidence="2">
    <location>
        <begin position="208"/>
        <end position="227"/>
    </location>
</feature>
<evidence type="ECO:0000313" key="5">
    <source>
        <dbReference type="Proteomes" id="UP001596083"/>
    </source>
</evidence>
<feature type="transmembrane region" description="Helical" evidence="2">
    <location>
        <begin position="247"/>
        <end position="272"/>
    </location>
</feature>
<feature type="transmembrane region" description="Helical" evidence="2">
    <location>
        <begin position="95"/>
        <end position="112"/>
    </location>
</feature>
<organism evidence="4 5">
    <name type="scientific">Streptomyces gamaensis</name>
    <dbReference type="NCBI Taxonomy" id="1763542"/>
    <lineage>
        <taxon>Bacteria</taxon>
        <taxon>Bacillati</taxon>
        <taxon>Actinomycetota</taxon>
        <taxon>Actinomycetes</taxon>
        <taxon>Kitasatosporales</taxon>
        <taxon>Streptomycetaceae</taxon>
        <taxon>Streptomyces</taxon>
    </lineage>
</organism>
<protein>
    <submittedName>
        <fullName evidence="4">Acyltransferase family protein</fullName>
    </submittedName>
</protein>
<dbReference type="Proteomes" id="UP001596083">
    <property type="component" value="Unassembled WGS sequence"/>
</dbReference>
<feature type="transmembrane region" description="Helical" evidence="2">
    <location>
        <begin position="279"/>
        <end position="298"/>
    </location>
</feature>
<evidence type="ECO:0000259" key="3">
    <source>
        <dbReference type="Pfam" id="PF01757"/>
    </source>
</evidence>
<gene>
    <name evidence="4" type="ORF">ACFP1Z_08720</name>
</gene>
<dbReference type="PANTHER" id="PTHR37312:SF1">
    <property type="entry name" value="MEMBRANE-BOUND ACYLTRANSFERASE YKRP-RELATED"/>
    <property type="match status" value="1"/>
</dbReference>
<dbReference type="InterPro" id="IPR052734">
    <property type="entry name" value="Nod_factor_acetyltransferase"/>
</dbReference>
<keyword evidence="5" id="KW-1185">Reference proteome</keyword>
<dbReference type="PANTHER" id="PTHR37312">
    <property type="entry name" value="MEMBRANE-BOUND ACYLTRANSFERASE YKRP-RELATED"/>
    <property type="match status" value="1"/>
</dbReference>
<feature type="compositionally biased region" description="Low complexity" evidence="1">
    <location>
        <begin position="11"/>
        <end position="26"/>
    </location>
</feature>
<feature type="compositionally biased region" description="Pro residues" evidence="1">
    <location>
        <begin position="1"/>
        <end position="10"/>
    </location>
</feature>
<dbReference type="Pfam" id="PF01757">
    <property type="entry name" value="Acyl_transf_3"/>
    <property type="match status" value="1"/>
</dbReference>
<keyword evidence="4" id="KW-0808">Transferase</keyword>
<accession>A0ABW0YZK9</accession>
<feature type="transmembrane region" description="Helical" evidence="2">
    <location>
        <begin position="132"/>
        <end position="151"/>
    </location>
</feature>
<feature type="domain" description="Acyltransferase 3" evidence="3">
    <location>
        <begin position="31"/>
        <end position="330"/>
    </location>
</feature>
<dbReference type="GO" id="GO:0016746">
    <property type="term" value="F:acyltransferase activity"/>
    <property type="evidence" value="ECO:0007669"/>
    <property type="project" value="UniProtKB-KW"/>
</dbReference>
<evidence type="ECO:0000256" key="2">
    <source>
        <dbReference type="SAM" id="Phobius"/>
    </source>
</evidence>
<dbReference type="InterPro" id="IPR002656">
    <property type="entry name" value="Acyl_transf_3_dom"/>
</dbReference>
<comment type="caution">
    <text evidence="4">The sequence shown here is derived from an EMBL/GenBank/DDBJ whole genome shotgun (WGS) entry which is preliminary data.</text>
</comment>
<dbReference type="EMBL" id="JBHSPB010000004">
    <property type="protein sequence ID" value="MFC5720243.1"/>
    <property type="molecule type" value="Genomic_DNA"/>
</dbReference>
<keyword evidence="2" id="KW-0472">Membrane</keyword>
<reference evidence="5" key="1">
    <citation type="journal article" date="2019" name="Int. J. Syst. Evol. Microbiol.">
        <title>The Global Catalogue of Microorganisms (GCM) 10K type strain sequencing project: providing services to taxonomists for standard genome sequencing and annotation.</title>
        <authorList>
            <consortium name="The Broad Institute Genomics Platform"/>
            <consortium name="The Broad Institute Genome Sequencing Center for Infectious Disease"/>
            <person name="Wu L."/>
            <person name="Ma J."/>
        </authorList>
    </citation>
    <scope>NUCLEOTIDE SEQUENCE [LARGE SCALE GENOMIC DNA]</scope>
    <source>
        <strain evidence="5">CGMCC 4.7304</strain>
    </source>
</reference>
<evidence type="ECO:0000256" key="1">
    <source>
        <dbReference type="SAM" id="MobiDB-lite"/>
    </source>
</evidence>
<name>A0ABW0YZK9_9ACTN</name>